<accession>F3QJG1</accession>
<evidence type="ECO:0000313" key="1">
    <source>
        <dbReference type="EMBL" id="EGG55809.1"/>
    </source>
</evidence>
<keyword evidence="2" id="KW-1185">Reference proteome</keyword>
<dbReference type="Proteomes" id="UP000005156">
    <property type="component" value="Unassembled WGS sequence"/>
</dbReference>
<gene>
    <name evidence="1" type="ORF">HMPREF9439_01062</name>
</gene>
<dbReference type="AlphaFoldDB" id="F3QJG1"/>
<organism evidence="1 2">
    <name type="scientific">Parasutterella excrementihominis YIT 11859</name>
    <dbReference type="NCBI Taxonomy" id="762966"/>
    <lineage>
        <taxon>Bacteria</taxon>
        <taxon>Pseudomonadati</taxon>
        <taxon>Pseudomonadota</taxon>
        <taxon>Betaproteobacteria</taxon>
        <taxon>Burkholderiales</taxon>
        <taxon>Sutterellaceae</taxon>
        <taxon>Parasutterella</taxon>
    </lineage>
</organism>
<protein>
    <submittedName>
        <fullName evidence="1">Uncharacterized protein</fullName>
    </submittedName>
</protein>
<reference evidence="1 2" key="1">
    <citation type="submission" date="2011-02" db="EMBL/GenBank/DDBJ databases">
        <authorList>
            <person name="Weinstock G."/>
            <person name="Sodergren E."/>
            <person name="Clifton S."/>
            <person name="Fulton L."/>
            <person name="Fulton B."/>
            <person name="Courtney L."/>
            <person name="Fronick C."/>
            <person name="Harrison M."/>
            <person name="Strong C."/>
            <person name="Farmer C."/>
            <person name="Delahaunty K."/>
            <person name="Markovic C."/>
            <person name="Hall O."/>
            <person name="Minx P."/>
            <person name="Tomlinson C."/>
            <person name="Mitreva M."/>
            <person name="Hou S."/>
            <person name="Chen J."/>
            <person name="Wollam A."/>
            <person name="Pepin K.H."/>
            <person name="Johnson M."/>
            <person name="Bhonagiri V."/>
            <person name="Zhang X."/>
            <person name="Suruliraj S."/>
            <person name="Warren W."/>
            <person name="Chinwalla A."/>
            <person name="Mardis E.R."/>
            <person name="Wilson R.K."/>
        </authorList>
    </citation>
    <scope>NUCLEOTIDE SEQUENCE [LARGE SCALE GENOMIC DNA]</scope>
    <source>
        <strain evidence="1 2">YIT 11859</strain>
    </source>
</reference>
<proteinExistence type="predicted"/>
<comment type="caution">
    <text evidence="1">The sequence shown here is derived from an EMBL/GenBank/DDBJ whole genome shotgun (WGS) entry which is preliminary data.</text>
</comment>
<evidence type="ECO:0000313" key="2">
    <source>
        <dbReference type="Proteomes" id="UP000005156"/>
    </source>
</evidence>
<dbReference type="HOGENOM" id="CLU_1968435_0_0_4"/>
<sequence length="127" mass="14063">MLKALFQQVLLAFRGSHKSVPFMDNYQATTLTYTRSGNGIQPLGSYTAPADGLFICQIELPTTDKATAYVQVDNLDSNQTCCYNWGWPVLTLPIAKGKAIDIKLVATLQDGTVIKTYVRFYPYKGST</sequence>
<name>F3QJG1_9BURK</name>
<dbReference type="EMBL" id="AFBP01000022">
    <property type="protein sequence ID" value="EGG55809.1"/>
    <property type="molecule type" value="Genomic_DNA"/>
</dbReference>